<protein>
    <recommendedName>
        <fullName evidence="3">DUF2314 domain-containing protein</fullName>
    </recommendedName>
</protein>
<sequence>MPDVNDQAGSPKAIARILARHFHAVFDGTSRKFAGAMSESEASSVRIGIGVSVQLVGSARMRMAGLPAVLLLAVAVTGSSASGEEQRGRFRVFDNGPGEMAALYADRPSIVADYAAAMSRYRMVAEVADFKPLAYPFLSSRSVIAKEPWTWMAPDGSVVRRLRIGLFRINAADSLGNWFTDIECVDAGWPVFECSDGRTRRMSAPDGETMIFGGVEYKRELSQPAAKDGAVPQEKEND</sequence>
<dbReference type="Proteomes" id="UP001320831">
    <property type="component" value="Unassembled WGS sequence"/>
</dbReference>
<organism evidence="1 2">
    <name type="scientific">Chelativorans salis</name>
    <dbReference type="NCBI Taxonomy" id="2978478"/>
    <lineage>
        <taxon>Bacteria</taxon>
        <taxon>Pseudomonadati</taxon>
        <taxon>Pseudomonadota</taxon>
        <taxon>Alphaproteobacteria</taxon>
        <taxon>Hyphomicrobiales</taxon>
        <taxon>Phyllobacteriaceae</taxon>
        <taxon>Chelativorans</taxon>
    </lineage>
</organism>
<evidence type="ECO:0000313" key="2">
    <source>
        <dbReference type="Proteomes" id="UP001320831"/>
    </source>
</evidence>
<accession>A0ABT2LU59</accession>
<reference evidence="1 2" key="1">
    <citation type="submission" date="2022-09" db="EMBL/GenBank/DDBJ databases">
        <title>Chelativorans salina sp. nov., a novel slightly halophilic bacterium isolated from a saline lake sediment enrichment.</title>
        <authorList>
            <person name="Gao L."/>
            <person name="Fang B.-Z."/>
            <person name="Li W.-J."/>
        </authorList>
    </citation>
    <scope>NUCLEOTIDE SEQUENCE [LARGE SCALE GENOMIC DNA]</scope>
    <source>
        <strain evidence="1 2">EGI FJ00035</strain>
    </source>
</reference>
<evidence type="ECO:0000313" key="1">
    <source>
        <dbReference type="EMBL" id="MCT7378052.1"/>
    </source>
</evidence>
<dbReference type="RefSeq" id="WP_260906843.1">
    <property type="nucleotide sequence ID" value="NZ_JAOCZP010000011.1"/>
</dbReference>
<name>A0ABT2LU59_9HYPH</name>
<keyword evidence="2" id="KW-1185">Reference proteome</keyword>
<evidence type="ECO:0008006" key="3">
    <source>
        <dbReference type="Google" id="ProtNLM"/>
    </source>
</evidence>
<comment type="caution">
    <text evidence="1">The sequence shown here is derived from an EMBL/GenBank/DDBJ whole genome shotgun (WGS) entry which is preliminary data.</text>
</comment>
<proteinExistence type="predicted"/>
<gene>
    <name evidence="1" type="ORF">N5A92_23825</name>
</gene>
<dbReference type="EMBL" id="JAOCZP010000011">
    <property type="protein sequence ID" value="MCT7378052.1"/>
    <property type="molecule type" value="Genomic_DNA"/>
</dbReference>